<organism evidence="3 4">
    <name type="scientific">Ophiostoma piceae (strain UAMH 11346)</name>
    <name type="common">Sap stain fungus</name>
    <dbReference type="NCBI Taxonomy" id="1262450"/>
    <lineage>
        <taxon>Eukaryota</taxon>
        <taxon>Fungi</taxon>
        <taxon>Dikarya</taxon>
        <taxon>Ascomycota</taxon>
        <taxon>Pezizomycotina</taxon>
        <taxon>Sordariomycetes</taxon>
        <taxon>Sordariomycetidae</taxon>
        <taxon>Ophiostomatales</taxon>
        <taxon>Ophiostomataceae</taxon>
        <taxon>Ophiostoma</taxon>
    </lineage>
</organism>
<keyword evidence="2" id="KW-1133">Transmembrane helix</keyword>
<dbReference type="AlphaFoldDB" id="S3C4Z8"/>
<dbReference type="OMA" id="FQDQGME"/>
<dbReference type="HOGENOM" id="CLU_013054_0_0_1"/>
<keyword evidence="2" id="KW-0812">Transmembrane</keyword>
<dbReference type="OrthoDB" id="5352000at2759"/>
<feature type="compositionally biased region" description="Polar residues" evidence="1">
    <location>
        <begin position="576"/>
        <end position="600"/>
    </location>
</feature>
<feature type="compositionally biased region" description="Polar residues" evidence="1">
    <location>
        <begin position="457"/>
        <end position="467"/>
    </location>
</feature>
<dbReference type="eggNOG" id="ENOG502RYQG">
    <property type="taxonomic scope" value="Eukaryota"/>
</dbReference>
<protein>
    <submittedName>
        <fullName evidence="3">Pre-mrna splicing factor clf1</fullName>
    </submittedName>
</protein>
<dbReference type="Proteomes" id="UP000016923">
    <property type="component" value="Unassembled WGS sequence"/>
</dbReference>
<accession>S3C4Z8</accession>
<feature type="transmembrane region" description="Helical" evidence="2">
    <location>
        <begin position="404"/>
        <end position="427"/>
    </location>
</feature>
<evidence type="ECO:0000313" key="3">
    <source>
        <dbReference type="EMBL" id="EPE07867.1"/>
    </source>
</evidence>
<evidence type="ECO:0000313" key="4">
    <source>
        <dbReference type="Proteomes" id="UP000016923"/>
    </source>
</evidence>
<reference evidence="3 4" key="1">
    <citation type="journal article" date="2013" name="BMC Genomics">
        <title>The genome and transcriptome of the pine saprophyte Ophiostoma piceae, and a comparison with the bark beetle-associated pine pathogen Grosmannia clavigera.</title>
        <authorList>
            <person name="Haridas S."/>
            <person name="Wang Y."/>
            <person name="Lim L."/>
            <person name="Massoumi Alamouti S."/>
            <person name="Jackman S."/>
            <person name="Docking R."/>
            <person name="Robertson G."/>
            <person name="Birol I."/>
            <person name="Bohlmann J."/>
            <person name="Breuil C."/>
        </authorList>
    </citation>
    <scope>NUCLEOTIDE SEQUENCE [LARGE SCALE GENOMIC DNA]</scope>
    <source>
        <strain evidence="3 4">UAMH 11346</strain>
    </source>
</reference>
<feature type="region of interest" description="Disordered" evidence="1">
    <location>
        <begin position="563"/>
        <end position="601"/>
    </location>
</feature>
<feature type="region of interest" description="Disordered" evidence="1">
    <location>
        <begin position="435"/>
        <end position="467"/>
    </location>
</feature>
<feature type="compositionally biased region" description="Low complexity" evidence="1">
    <location>
        <begin position="445"/>
        <end position="456"/>
    </location>
</feature>
<name>S3C4Z8_OPHP1</name>
<evidence type="ECO:0000256" key="1">
    <source>
        <dbReference type="SAM" id="MobiDB-lite"/>
    </source>
</evidence>
<dbReference type="STRING" id="1262450.S3C4Z8"/>
<dbReference type="EMBL" id="KE148150">
    <property type="protein sequence ID" value="EPE07867.1"/>
    <property type="molecule type" value="Genomic_DNA"/>
</dbReference>
<feature type="region of interest" description="Disordered" evidence="1">
    <location>
        <begin position="722"/>
        <end position="784"/>
    </location>
</feature>
<evidence type="ECO:0000256" key="2">
    <source>
        <dbReference type="SAM" id="Phobius"/>
    </source>
</evidence>
<dbReference type="InterPro" id="IPR015915">
    <property type="entry name" value="Kelch-typ_b-propeller"/>
</dbReference>
<gene>
    <name evidence="3" type="ORF">F503_00589</name>
</gene>
<sequence length="830" mass="86361">MSLPQPAVAIDSICSVVWNNTLYTYSANAFQSLSLSTGAKWKSLAPGEPVTGGVCVGSTPGDASLAGFYVVGGSSSNATYPGLQKFTYATAQWATITPESLVTQSRLYHGAAYINATDSIVMYAGVQDGSASVSQQTFSIQASAPYAVVSYQSTAPAATNPYVLPWSNTQAVMIGGSTANTQVMLFDPSSGGWTDSGATLASPMTIGIAGMQVALVTGDDNSKNLYTFDETVSPNQVSRIVLVDGTGAAVTNAGPAKRSVYDNELMEEDLALFRRASLTQSNWPAYNATLAPTTTRSNFGIGQNADGMIVLAGGTTSSDVLCIFDGRTNGWQNATKLLVQQKKATISTSSSSSSSSSSSTSASSTLLTAATATASVAATTTAEPAATSSAAVAAATGSSLSANALLGIVLGSVAGVGIILLALYLLIMRSRRKNQQSGANSGKDNNNNNNNTHNRNMSGQSPSEKSMSAIANDSLTRPPGAGVFRGGHQAQDSMGSITSVGIMMGRVNQPRQPETKHSNLAHATSFKGTISRPILQTQDSNNFDNFDSSPPRQMQNERSGIGAGAAAAATSAYGRSVTNPRDSDMQQLQQQNGTRRSSGWNRYWSGGSALNLLGFGSGNNAKRTTVASDASSNYSSNNLTSSVAGVGIGGNGYAPNAYARNEEYNRNRITQDSATVPPLEIPGMPEAKPRFQRVNSGSPTIANYEHYIKHGTMFEGMKGTIERSNSHNSATSSRSGYSSGIPASVHEAWDPTSSSDGRPWGSDRAPSSAYGPSPTPQYPSAPAAATTNTYNGSNSNKKYVPTGMSQQPQLAMANTSSDMSWLNLGDVSRV</sequence>
<keyword evidence="2" id="KW-0472">Membrane</keyword>
<feature type="compositionally biased region" description="Low complexity" evidence="1">
    <location>
        <begin position="564"/>
        <end position="574"/>
    </location>
</feature>
<keyword evidence="4" id="KW-1185">Reference proteome</keyword>
<feature type="compositionally biased region" description="Polar residues" evidence="1">
    <location>
        <begin position="435"/>
        <end position="444"/>
    </location>
</feature>
<proteinExistence type="predicted"/>
<feature type="compositionally biased region" description="Low complexity" evidence="1">
    <location>
        <begin position="726"/>
        <end position="744"/>
    </location>
</feature>
<dbReference type="SUPFAM" id="SSF117281">
    <property type="entry name" value="Kelch motif"/>
    <property type="match status" value="1"/>
</dbReference>
<dbReference type="VEuPathDB" id="FungiDB:F503_00589"/>